<organism evidence="3 4">
    <name type="scientific">Ruminiclostridium cellobioparum subsp. termitidis CT1112</name>
    <dbReference type="NCBI Taxonomy" id="1195236"/>
    <lineage>
        <taxon>Bacteria</taxon>
        <taxon>Bacillati</taxon>
        <taxon>Bacillota</taxon>
        <taxon>Clostridia</taxon>
        <taxon>Eubacteriales</taxon>
        <taxon>Oscillospiraceae</taxon>
        <taxon>Ruminiclostridium</taxon>
    </lineage>
</organism>
<sequence length="382" mass="44006">MKINIKTKLKNIIAGLMIFGITFSTPFAVPVQAAGAESMTKIFSLDTLIAEVMNTNPEIKLLDNQLVTQEKRYKNAVDNAESQKLYDENPGKDIAETKRNILLYPLQVKNRLEQLKWEKNNKVMTMKADASKLYYQYIFKQYEIESQGKSVERAKIELTVEQEKVKLGKLSSLSLGQSENAVDLANQKLGKLNAELTAIEMKINSLLNYDLEQKIQFNSETVKIDEYTINDKNIEALTEKRKLESNSIAQLQRQIEEAKIDSYAGSYTRGNTGSNYEMLQDKPKELENQIEIEKYNIEQKIRTDYTKILNLYDNISISKLQYDLSAKLFDVADKKYKQEMISYVDYLKAAEDKENAMIQYDQAQLSYLTAVLDFKLYTEQLV</sequence>
<dbReference type="RefSeq" id="WP_004628629.1">
    <property type="nucleotide sequence ID" value="NZ_AORV01000056.1"/>
</dbReference>
<dbReference type="PATRIC" id="fig|1195236.3.peg.4137"/>
<feature type="coiled-coil region" evidence="1">
    <location>
        <begin position="234"/>
        <end position="261"/>
    </location>
</feature>
<proteinExistence type="predicted"/>
<dbReference type="Proteomes" id="UP000014155">
    <property type="component" value="Unassembled WGS sequence"/>
</dbReference>
<keyword evidence="4" id="KW-1185">Reference proteome</keyword>
<keyword evidence="1" id="KW-0175">Coiled coil</keyword>
<accession>S0FGR4</accession>
<evidence type="ECO:0000313" key="3">
    <source>
        <dbReference type="EMBL" id="EMS70367.1"/>
    </source>
</evidence>
<dbReference type="eggNOG" id="ENOG50347K0">
    <property type="taxonomic scope" value="Bacteria"/>
</dbReference>
<reference evidence="3 4" key="1">
    <citation type="journal article" date="2013" name="Genome Announc.">
        <title>Draft Genome Sequence of the Cellulolytic, Mesophilic, Anaerobic Bacterium Clostridium termitidis Strain CT1112 (DSM 5398).</title>
        <authorList>
            <person name="Lal S."/>
            <person name="Ramachandran U."/>
            <person name="Zhang X."/>
            <person name="Munir R."/>
            <person name="Sparling R."/>
            <person name="Levin D.B."/>
        </authorList>
    </citation>
    <scope>NUCLEOTIDE SEQUENCE [LARGE SCALE GENOMIC DNA]</scope>
    <source>
        <strain evidence="3 4">CT1112</strain>
    </source>
</reference>
<dbReference type="AlphaFoldDB" id="S0FGR4"/>
<evidence type="ECO:0000256" key="1">
    <source>
        <dbReference type="SAM" id="Coils"/>
    </source>
</evidence>
<feature type="signal peptide" evidence="2">
    <location>
        <begin position="1"/>
        <end position="28"/>
    </location>
</feature>
<dbReference type="EMBL" id="AORV01000056">
    <property type="protein sequence ID" value="EMS70367.1"/>
    <property type="molecule type" value="Genomic_DNA"/>
</dbReference>
<dbReference type="GO" id="GO:0015562">
    <property type="term" value="F:efflux transmembrane transporter activity"/>
    <property type="evidence" value="ECO:0007669"/>
    <property type="project" value="InterPro"/>
</dbReference>
<dbReference type="SUPFAM" id="SSF56954">
    <property type="entry name" value="Outer membrane efflux proteins (OEP)"/>
    <property type="match status" value="1"/>
</dbReference>
<keyword evidence="2" id="KW-0732">Signal</keyword>
<evidence type="ECO:0000313" key="4">
    <source>
        <dbReference type="Proteomes" id="UP000014155"/>
    </source>
</evidence>
<name>S0FGR4_RUMCE</name>
<protein>
    <submittedName>
        <fullName evidence="3">Outer membrane protein</fullName>
    </submittedName>
</protein>
<evidence type="ECO:0000256" key="2">
    <source>
        <dbReference type="SAM" id="SignalP"/>
    </source>
</evidence>
<feature type="coiled-coil region" evidence="1">
    <location>
        <begin position="175"/>
        <end position="202"/>
    </location>
</feature>
<dbReference type="STRING" id="1195236.CTER_3925"/>
<dbReference type="Gene3D" id="1.20.1600.10">
    <property type="entry name" value="Outer membrane efflux proteins (OEP)"/>
    <property type="match status" value="2"/>
</dbReference>
<comment type="caution">
    <text evidence="3">The sequence shown here is derived from an EMBL/GenBank/DDBJ whole genome shotgun (WGS) entry which is preliminary data.</text>
</comment>
<gene>
    <name evidence="3" type="ORF">CTER_3925</name>
</gene>
<feature type="chain" id="PRO_5039703834" evidence="2">
    <location>
        <begin position="29"/>
        <end position="382"/>
    </location>
</feature>